<comment type="caution">
    <text evidence="1">The sequence shown here is derived from an EMBL/GenBank/DDBJ whole genome shotgun (WGS) entry which is preliminary data.</text>
</comment>
<dbReference type="EMBL" id="CAVNYO010000001">
    <property type="protein sequence ID" value="CAK5261835.1"/>
    <property type="molecule type" value="Genomic_DNA"/>
</dbReference>
<evidence type="ECO:0008006" key="3">
    <source>
        <dbReference type="Google" id="ProtNLM"/>
    </source>
</evidence>
<reference evidence="1" key="1">
    <citation type="submission" date="2023-11" db="EMBL/GenBank/DDBJ databases">
        <authorList>
            <person name="De Vega J J."/>
            <person name="De Vega J J."/>
        </authorList>
    </citation>
    <scope>NUCLEOTIDE SEQUENCE</scope>
</reference>
<gene>
    <name evidence="1" type="ORF">MYCIT1_LOCUS60</name>
</gene>
<evidence type="ECO:0000313" key="2">
    <source>
        <dbReference type="Proteomes" id="UP001295794"/>
    </source>
</evidence>
<dbReference type="Proteomes" id="UP001295794">
    <property type="component" value="Unassembled WGS sequence"/>
</dbReference>
<proteinExistence type="predicted"/>
<organism evidence="1 2">
    <name type="scientific">Mycena citricolor</name>
    <dbReference type="NCBI Taxonomy" id="2018698"/>
    <lineage>
        <taxon>Eukaryota</taxon>
        <taxon>Fungi</taxon>
        <taxon>Dikarya</taxon>
        <taxon>Basidiomycota</taxon>
        <taxon>Agaricomycotina</taxon>
        <taxon>Agaricomycetes</taxon>
        <taxon>Agaricomycetidae</taxon>
        <taxon>Agaricales</taxon>
        <taxon>Marasmiineae</taxon>
        <taxon>Mycenaceae</taxon>
        <taxon>Mycena</taxon>
    </lineage>
</organism>
<accession>A0AAD2Q0B6</accession>
<dbReference type="AlphaFoldDB" id="A0AAD2Q0B6"/>
<feature type="non-terminal residue" evidence="1">
    <location>
        <position position="1"/>
    </location>
</feature>
<keyword evidence="2" id="KW-1185">Reference proteome</keyword>
<sequence>MCCSSTPQLHSTTYSLLHLQLNMEQIYSKRIQFHIDAATLLPSAKRAGKAPVRPDAYVSVQIVRDLSDADHPRAATGRVLQTTAVKGEMTNPRWEQNLEYMDLSGQPAVVFEIMQRSGRLGRRSSLSVAKTEPYPLSTLLAMQGGNAFDRSASLFLSRVYGISVFAHPLSFQISSCRSTLRPCPPPPTKPRPRAFCLSISVNLRLRTRLMKTSRRLPDARRRSGGYLRIISKPTLAQMKIPLSPSGLCAGPRDRCIYIN</sequence>
<evidence type="ECO:0000313" key="1">
    <source>
        <dbReference type="EMBL" id="CAK5261835.1"/>
    </source>
</evidence>
<name>A0AAD2Q0B6_9AGAR</name>
<protein>
    <recommendedName>
        <fullName evidence="3">C2 domain-containing protein</fullName>
    </recommendedName>
</protein>